<dbReference type="eggNOG" id="ENOG5031Z0B">
    <property type="taxonomic scope" value="Bacteria"/>
</dbReference>
<gene>
    <name evidence="1" type="ordered locus">cce_4201</name>
</gene>
<protein>
    <submittedName>
        <fullName evidence="1">Uncharacterized protein</fullName>
    </submittedName>
</protein>
<dbReference type="InterPro" id="IPR002636">
    <property type="entry name" value="DUF29"/>
</dbReference>
<dbReference type="AlphaFoldDB" id="B1WRV8"/>
<keyword evidence="2" id="KW-1185">Reference proteome</keyword>
<proteinExistence type="predicted"/>
<dbReference type="STRING" id="43989.cce_4201"/>
<reference evidence="1 2" key="1">
    <citation type="journal article" date="2008" name="Proc. Natl. Acad. Sci. U.S.A.">
        <title>The genome of Cyanothece 51142, a unicellular diazotrophic cyanobacterium important in the marine nitrogen cycle.</title>
        <authorList>
            <person name="Welsh E.A."/>
            <person name="Liberton M."/>
            <person name="Stoeckel J."/>
            <person name="Loh T."/>
            <person name="Elvitigala T."/>
            <person name="Wang C."/>
            <person name="Wollam A."/>
            <person name="Fulton R.S."/>
            <person name="Clifton S.W."/>
            <person name="Jacobs J.M."/>
            <person name="Aurora R."/>
            <person name="Ghosh B.K."/>
            <person name="Sherman L.A."/>
            <person name="Smith R.D."/>
            <person name="Wilson R.K."/>
            <person name="Pakrasi H.B."/>
        </authorList>
    </citation>
    <scope>NUCLEOTIDE SEQUENCE [LARGE SCALE GENOMIC DNA]</scope>
    <source>
        <strain evidence="2">ATCC 51142 / BH68</strain>
    </source>
</reference>
<dbReference type="Gene3D" id="1.20.1220.20">
    <property type="entry name" value="Uncharcterised protein PF01724"/>
    <property type="match status" value="1"/>
</dbReference>
<evidence type="ECO:0000313" key="2">
    <source>
        <dbReference type="Proteomes" id="UP000001203"/>
    </source>
</evidence>
<name>B1WRV8_CROS5</name>
<dbReference type="PANTHER" id="PTHR34235">
    <property type="entry name" value="SLR1203 PROTEIN-RELATED"/>
    <property type="match status" value="1"/>
</dbReference>
<dbReference type="HOGENOM" id="CLU_134228_0_0_3"/>
<dbReference type="Proteomes" id="UP000001203">
    <property type="component" value="Chromosome circular"/>
</dbReference>
<dbReference type="EMBL" id="CP000806">
    <property type="protein sequence ID" value="ACB53549.1"/>
    <property type="molecule type" value="Genomic_DNA"/>
</dbReference>
<sequence length="170" mass="19443">MRSFITLARTMSSINLIVLILGLKWCNMEELITLKELLQQGNIPEAITLVEEMEEMSKDDRINNIISYGIILLIYLIKQQVEKRKIRSGDVSIGNSVLAIQEKKKRRKSGGYYLSLEELKLSLEAAYKQAINKASLEVEEGRYSRQELLKLVDKPVIIDQAMDLIVTLDD</sequence>
<accession>B1WRV8</accession>
<evidence type="ECO:0000313" key="1">
    <source>
        <dbReference type="EMBL" id="ACB53549.1"/>
    </source>
</evidence>
<dbReference type="PANTHER" id="PTHR34235:SF1">
    <property type="entry name" value="SLR0416 PROTEIN"/>
    <property type="match status" value="1"/>
</dbReference>
<dbReference type="KEGG" id="cyt:cce_4201"/>
<organism evidence="1 2">
    <name type="scientific">Crocosphaera subtropica (strain ATCC 51142 / BH68)</name>
    <name type="common">Cyanothece sp. (strain ATCC 51142)</name>
    <dbReference type="NCBI Taxonomy" id="43989"/>
    <lineage>
        <taxon>Bacteria</taxon>
        <taxon>Bacillati</taxon>
        <taxon>Cyanobacteriota</taxon>
        <taxon>Cyanophyceae</taxon>
        <taxon>Oscillatoriophycideae</taxon>
        <taxon>Chroococcales</taxon>
        <taxon>Aphanothecaceae</taxon>
        <taxon>Crocosphaera</taxon>
        <taxon>Crocosphaera subtropica</taxon>
    </lineage>
</organism>